<dbReference type="EMBL" id="AZMM01002374">
    <property type="protein sequence ID" value="ETJ43617.1"/>
    <property type="molecule type" value="Genomic_DNA"/>
</dbReference>
<evidence type="ECO:0000313" key="1">
    <source>
        <dbReference type="EMBL" id="ETJ43617.1"/>
    </source>
</evidence>
<dbReference type="AlphaFoldDB" id="W1YM99"/>
<gene>
    <name evidence="1" type="ORF">Q604_UNBC02374G0001</name>
</gene>
<keyword evidence="1" id="KW-0346">Stress response</keyword>
<proteinExistence type="predicted"/>
<reference evidence="1" key="1">
    <citation type="submission" date="2013-12" db="EMBL/GenBank/DDBJ databases">
        <title>A Varibaculum cambriense genome reconstructed from a premature infant gut community with otherwise low bacterial novelty that shifts toward anaerobic metabolism during the third week of life.</title>
        <authorList>
            <person name="Brown C.T."/>
            <person name="Sharon I."/>
            <person name="Thomas B.C."/>
            <person name="Castelle C.J."/>
            <person name="Morowitz M.J."/>
            <person name="Banfield J.F."/>
        </authorList>
    </citation>
    <scope>NUCLEOTIDE SEQUENCE</scope>
</reference>
<sequence>LAEARGESELLYTSTTEAFRRVSSVARAQGLTVVNAGYVYDADLVAALGSRRGWPIRELEAKDVVHLLCLPTSQRLAQVAAAVARAE</sequence>
<name>W1YM99_9ZZZZ</name>
<organism evidence="1">
    <name type="scientific">human gut metagenome</name>
    <dbReference type="NCBI Taxonomy" id="408170"/>
    <lineage>
        <taxon>unclassified sequences</taxon>
        <taxon>metagenomes</taxon>
        <taxon>organismal metagenomes</taxon>
    </lineage>
</organism>
<comment type="caution">
    <text evidence="1">The sequence shown here is derived from an EMBL/GenBank/DDBJ whole genome shotgun (WGS) entry which is preliminary data.</text>
</comment>
<accession>W1YM99</accession>
<feature type="non-terminal residue" evidence="1">
    <location>
        <position position="87"/>
    </location>
</feature>
<protein>
    <submittedName>
        <fullName evidence="1">HSP90 family heat shock protein</fullName>
    </submittedName>
</protein>
<feature type="non-terminal residue" evidence="1">
    <location>
        <position position="1"/>
    </location>
</feature>